<accession>A0ABN9PHX5</accession>
<sequence length="190" mass="21293">WHRDRPQSGFRLGAVQFVQVAPLVEVANMIGQQGSKSHVAKGSSGRIREAHACAAEEALRAVGRRAAETGASVHMPMRRFFFSGWPALSLLHRLQDLDLRHAACARAVPGAYGLLSLAAPESVWLCVQRSPDMVYERWRNQGVFEDCEHIVGELQRRGVQDRRPPPSQAIFLPEPPIFRRTISLKMHLQD</sequence>
<name>A0ABN9PHX5_9DINO</name>
<dbReference type="InterPro" id="IPR043472">
    <property type="entry name" value="Macro_dom-like"/>
</dbReference>
<keyword evidence="2" id="KW-1185">Reference proteome</keyword>
<organism evidence="1 2">
    <name type="scientific">Prorocentrum cordatum</name>
    <dbReference type="NCBI Taxonomy" id="2364126"/>
    <lineage>
        <taxon>Eukaryota</taxon>
        <taxon>Sar</taxon>
        <taxon>Alveolata</taxon>
        <taxon>Dinophyceae</taxon>
        <taxon>Prorocentrales</taxon>
        <taxon>Prorocentraceae</taxon>
        <taxon>Prorocentrum</taxon>
    </lineage>
</organism>
<dbReference type="Proteomes" id="UP001189429">
    <property type="component" value="Unassembled WGS sequence"/>
</dbReference>
<gene>
    <name evidence="1" type="ORF">PCOR1329_LOCUS1261</name>
</gene>
<dbReference type="EMBL" id="CAUYUJ010000304">
    <property type="protein sequence ID" value="CAK0789794.1"/>
    <property type="molecule type" value="Genomic_DNA"/>
</dbReference>
<feature type="non-terminal residue" evidence="1">
    <location>
        <position position="1"/>
    </location>
</feature>
<proteinExistence type="predicted"/>
<comment type="caution">
    <text evidence="1">The sequence shown here is derived from an EMBL/GenBank/DDBJ whole genome shotgun (WGS) entry which is preliminary data.</text>
</comment>
<dbReference type="Gene3D" id="3.40.220.10">
    <property type="entry name" value="Leucine Aminopeptidase, subunit E, domain 1"/>
    <property type="match status" value="1"/>
</dbReference>
<reference evidence="1" key="1">
    <citation type="submission" date="2023-10" db="EMBL/GenBank/DDBJ databases">
        <authorList>
            <person name="Chen Y."/>
            <person name="Shah S."/>
            <person name="Dougan E. K."/>
            <person name="Thang M."/>
            <person name="Chan C."/>
        </authorList>
    </citation>
    <scope>NUCLEOTIDE SEQUENCE [LARGE SCALE GENOMIC DNA]</scope>
</reference>
<evidence type="ECO:0000313" key="2">
    <source>
        <dbReference type="Proteomes" id="UP001189429"/>
    </source>
</evidence>
<protein>
    <submittedName>
        <fullName evidence="1">Uncharacterized protein</fullName>
    </submittedName>
</protein>
<evidence type="ECO:0000313" key="1">
    <source>
        <dbReference type="EMBL" id="CAK0789794.1"/>
    </source>
</evidence>